<proteinExistence type="predicted"/>
<dbReference type="InterPro" id="IPR001387">
    <property type="entry name" value="Cro/C1-type_HTH"/>
</dbReference>
<sequence length="66" mass="7578">MVMNRIKIVLAEQRRTCKWLAMELGKSENTVSRWTTNRTQPSVQQLCNIAAVLNIDVRCLLTSSKE</sequence>
<evidence type="ECO:0000259" key="1">
    <source>
        <dbReference type="PROSITE" id="PS50943"/>
    </source>
</evidence>
<dbReference type="GO" id="GO:0003677">
    <property type="term" value="F:DNA binding"/>
    <property type="evidence" value="ECO:0007669"/>
    <property type="project" value="InterPro"/>
</dbReference>
<dbReference type="Proteomes" id="UP000479773">
    <property type="component" value="Unassembled WGS sequence"/>
</dbReference>
<dbReference type="RefSeq" id="WP_080975869.1">
    <property type="nucleotide sequence ID" value="NZ_JAFKPR010000017.1"/>
</dbReference>
<comment type="caution">
    <text evidence="2">The sequence shown here is derived from an EMBL/GenBank/DDBJ whole genome shotgun (WGS) entry which is preliminary data.</text>
</comment>
<dbReference type="Pfam" id="PF01381">
    <property type="entry name" value="HTH_3"/>
    <property type="match status" value="1"/>
</dbReference>
<organism evidence="2 3">
    <name type="scientific">Bacteroides fragilis</name>
    <dbReference type="NCBI Taxonomy" id="817"/>
    <lineage>
        <taxon>Bacteria</taxon>
        <taxon>Pseudomonadati</taxon>
        <taxon>Bacteroidota</taxon>
        <taxon>Bacteroidia</taxon>
        <taxon>Bacteroidales</taxon>
        <taxon>Bacteroidaceae</taxon>
        <taxon>Bacteroides</taxon>
    </lineage>
</organism>
<dbReference type="EMBL" id="VWEQ01000080">
    <property type="protein sequence ID" value="KAA4746763.1"/>
    <property type="molecule type" value="Genomic_DNA"/>
</dbReference>
<dbReference type="SUPFAM" id="SSF47413">
    <property type="entry name" value="lambda repressor-like DNA-binding domains"/>
    <property type="match status" value="1"/>
</dbReference>
<feature type="domain" description="HTH cro/C1-type" evidence="1">
    <location>
        <begin position="20"/>
        <end position="60"/>
    </location>
</feature>
<evidence type="ECO:0000313" key="2">
    <source>
        <dbReference type="EMBL" id="KAA4746763.1"/>
    </source>
</evidence>
<dbReference type="Gene3D" id="1.10.260.40">
    <property type="entry name" value="lambda repressor-like DNA-binding domains"/>
    <property type="match status" value="1"/>
</dbReference>
<accession>A0A642ELN7</accession>
<dbReference type="InterPro" id="IPR010982">
    <property type="entry name" value="Lambda_DNA-bd_dom_sf"/>
</dbReference>
<evidence type="ECO:0000313" key="3">
    <source>
        <dbReference type="Proteomes" id="UP000479773"/>
    </source>
</evidence>
<reference evidence="2 3" key="1">
    <citation type="journal article" date="2019" name="Nat. Med.">
        <title>A library of human gut bacterial isolates paired with longitudinal multiomics data enables mechanistic microbiome research.</title>
        <authorList>
            <person name="Poyet M."/>
            <person name="Groussin M."/>
            <person name="Gibbons S.M."/>
            <person name="Avila-Pacheco J."/>
            <person name="Jiang X."/>
            <person name="Kearney S.M."/>
            <person name="Perrotta A.R."/>
            <person name="Berdy B."/>
            <person name="Zhao S."/>
            <person name="Lieberman T.D."/>
            <person name="Swanson P.K."/>
            <person name="Smith M."/>
            <person name="Roesemann S."/>
            <person name="Alexander J.E."/>
            <person name="Rich S.A."/>
            <person name="Livny J."/>
            <person name="Vlamakis H."/>
            <person name="Clish C."/>
            <person name="Bullock K."/>
            <person name="Deik A."/>
            <person name="Scott J."/>
            <person name="Pierce K.A."/>
            <person name="Xavier R.J."/>
            <person name="Alm E.J."/>
        </authorList>
    </citation>
    <scope>NUCLEOTIDE SEQUENCE [LARGE SCALE GENOMIC DNA]</scope>
    <source>
        <strain evidence="2 3">BIOML-A106</strain>
    </source>
</reference>
<name>A0A642ELN7_BACFG</name>
<protein>
    <submittedName>
        <fullName evidence="2">Helix-turn-helix transcriptional regulator</fullName>
    </submittedName>
</protein>
<dbReference type="PROSITE" id="PS50943">
    <property type="entry name" value="HTH_CROC1"/>
    <property type="match status" value="1"/>
</dbReference>
<dbReference type="CDD" id="cd00093">
    <property type="entry name" value="HTH_XRE"/>
    <property type="match status" value="1"/>
</dbReference>
<dbReference type="AlphaFoldDB" id="A0A642ELN7"/>
<gene>
    <name evidence="2" type="ORF">F3B44_24385</name>
</gene>